<dbReference type="GO" id="GO:0031460">
    <property type="term" value="P:glycine betaine transport"/>
    <property type="evidence" value="ECO:0007669"/>
    <property type="project" value="InterPro"/>
</dbReference>
<evidence type="ECO:0000259" key="8">
    <source>
        <dbReference type="PROSITE" id="PS51371"/>
    </source>
</evidence>
<dbReference type="NCBIfam" id="TIGR01186">
    <property type="entry name" value="proV"/>
    <property type="match status" value="1"/>
</dbReference>
<dbReference type="InterPro" id="IPR046342">
    <property type="entry name" value="CBS_dom_sf"/>
</dbReference>
<dbReference type="SMART" id="SM00116">
    <property type="entry name" value="CBS"/>
    <property type="match status" value="2"/>
</dbReference>
<dbReference type="InterPro" id="IPR027417">
    <property type="entry name" value="P-loop_NTPase"/>
</dbReference>
<dbReference type="SUPFAM" id="SSF54631">
    <property type="entry name" value="CBS-domain pair"/>
    <property type="match status" value="1"/>
</dbReference>
<dbReference type="PANTHER" id="PTHR43117">
    <property type="entry name" value="OSMOPROTECTANT IMPORT ATP-BINDING PROTEIN OSMV"/>
    <property type="match status" value="1"/>
</dbReference>
<dbReference type="SMART" id="SM00382">
    <property type="entry name" value="AAA"/>
    <property type="match status" value="1"/>
</dbReference>
<evidence type="ECO:0000256" key="1">
    <source>
        <dbReference type="ARBA" id="ARBA00005417"/>
    </source>
</evidence>
<reference evidence="10" key="1">
    <citation type="submission" date="2016-11" db="EMBL/GenBank/DDBJ databases">
        <authorList>
            <person name="Varghese N."/>
            <person name="Submissions S."/>
        </authorList>
    </citation>
    <scope>NUCLEOTIDE SEQUENCE [LARGE SCALE GENOMIC DNA]</scope>
    <source>
        <strain evidence="10">DSM 9756</strain>
    </source>
</reference>
<evidence type="ECO:0000256" key="4">
    <source>
        <dbReference type="ARBA" id="ARBA00022741"/>
    </source>
</evidence>
<sequence length="384" mass="43232">MIRLERVTKIYPGSAFPAVDSVSLEVAEGQICMLIGSSGCGKTTIMRMINRLTSITSGTIHIGDQNVMDMDPIQLRRQIGYVIQQIGLFPHMTVYDNIATVPKLLWWDKKRIAERVDELLDLVNLDPDTYRFRYPRELSGGQAQRVGVARAMAADPPVMLMDEPFGAIDPINREVLQEEFLRIQARLRKTIVFVTHDIDEAIKMGDKIALLDAGRLIQFGSPEELLTKPKNQFVKDFVGADRTLKRLNLLRVKHAMLRNPVHCLEEDPSEKVAEKMIEQDMSYLLVTDRQGRLKGYVNLYDLRGHKGTVGDVVRPLSLTVKPDTNLKDALSKMLSYDLGIVVAVDDAGRLQGFLNTRTLFSVVGESYDERGGHWGRITADGRIL</sequence>
<evidence type="ECO:0000259" key="7">
    <source>
        <dbReference type="PROSITE" id="PS50893"/>
    </source>
</evidence>
<evidence type="ECO:0000256" key="6">
    <source>
        <dbReference type="PROSITE-ProRule" id="PRU00703"/>
    </source>
</evidence>
<gene>
    <name evidence="9" type="ORF">SAMN02745206_03365</name>
</gene>
<dbReference type="PROSITE" id="PS50893">
    <property type="entry name" value="ABC_TRANSPORTER_2"/>
    <property type="match status" value="1"/>
</dbReference>
<keyword evidence="2" id="KW-0813">Transport</keyword>
<dbReference type="InterPro" id="IPR003439">
    <property type="entry name" value="ABC_transporter-like_ATP-bd"/>
</dbReference>
<dbReference type="PANTHER" id="PTHR43117:SF4">
    <property type="entry name" value="OSMOPROTECTANT IMPORT ATP-BINDING PROTEIN OSMV"/>
    <property type="match status" value="1"/>
</dbReference>
<dbReference type="PROSITE" id="PS51371">
    <property type="entry name" value="CBS"/>
    <property type="match status" value="2"/>
</dbReference>
<dbReference type="PROSITE" id="PS00211">
    <property type="entry name" value="ABC_TRANSPORTER_1"/>
    <property type="match status" value="1"/>
</dbReference>
<dbReference type="InterPro" id="IPR017871">
    <property type="entry name" value="ABC_transporter-like_CS"/>
</dbReference>
<proteinExistence type="inferred from homology"/>
<dbReference type="Gene3D" id="3.40.50.300">
    <property type="entry name" value="P-loop containing nucleotide triphosphate hydrolases"/>
    <property type="match status" value="1"/>
</dbReference>
<comment type="similarity">
    <text evidence="1">Belongs to the ABC transporter superfamily.</text>
</comment>
<evidence type="ECO:0000313" key="9">
    <source>
        <dbReference type="EMBL" id="SHG15472.1"/>
    </source>
</evidence>
<keyword evidence="5 9" id="KW-0067">ATP-binding</keyword>
<dbReference type="InterPro" id="IPR003593">
    <property type="entry name" value="AAA+_ATPase"/>
</dbReference>
<dbReference type="Pfam" id="PF00005">
    <property type="entry name" value="ABC_tran"/>
    <property type="match status" value="1"/>
</dbReference>
<dbReference type="SUPFAM" id="SSF52540">
    <property type="entry name" value="P-loop containing nucleoside triphosphate hydrolases"/>
    <property type="match status" value="1"/>
</dbReference>
<keyword evidence="3" id="KW-0677">Repeat</keyword>
<feature type="domain" description="ABC transporter" evidence="7">
    <location>
        <begin position="2"/>
        <end position="238"/>
    </location>
</feature>
<dbReference type="Gene3D" id="3.10.580.10">
    <property type="entry name" value="CBS-domain"/>
    <property type="match status" value="1"/>
</dbReference>
<dbReference type="AlphaFoldDB" id="A0A1M5HI21"/>
<dbReference type="InterPro" id="IPR000644">
    <property type="entry name" value="CBS_dom"/>
</dbReference>
<evidence type="ECO:0000256" key="2">
    <source>
        <dbReference type="ARBA" id="ARBA00022448"/>
    </source>
</evidence>
<evidence type="ECO:0000313" key="10">
    <source>
        <dbReference type="Proteomes" id="UP000184076"/>
    </source>
</evidence>
<evidence type="ECO:0000256" key="3">
    <source>
        <dbReference type="ARBA" id="ARBA00022737"/>
    </source>
</evidence>
<evidence type="ECO:0000256" key="5">
    <source>
        <dbReference type="ARBA" id="ARBA00022840"/>
    </source>
</evidence>
<organism evidence="9 10">
    <name type="scientific">Desulfacinum infernum DSM 9756</name>
    <dbReference type="NCBI Taxonomy" id="1121391"/>
    <lineage>
        <taxon>Bacteria</taxon>
        <taxon>Pseudomonadati</taxon>
        <taxon>Thermodesulfobacteriota</taxon>
        <taxon>Syntrophobacteria</taxon>
        <taxon>Syntrophobacterales</taxon>
        <taxon>Syntrophobacteraceae</taxon>
        <taxon>Desulfacinum</taxon>
    </lineage>
</organism>
<protein>
    <submittedName>
        <fullName evidence="9">Osmoprotectant transport system ATP-binding protein</fullName>
    </submittedName>
</protein>
<accession>A0A1M5HI21</accession>
<keyword evidence="4" id="KW-0547">Nucleotide-binding</keyword>
<dbReference type="GO" id="GO:0016887">
    <property type="term" value="F:ATP hydrolysis activity"/>
    <property type="evidence" value="ECO:0007669"/>
    <property type="project" value="InterPro"/>
</dbReference>
<dbReference type="GO" id="GO:0005524">
    <property type="term" value="F:ATP binding"/>
    <property type="evidence" value="ECO:0007669"/>
    <property type="project" value="UniProtKB-KW"/>
</dbReference>
<dbReference type="GO" id="GO:0016020">
    <property type="term" value="C:membrane"/>
    <property type="evidence" value="ECO:0007669"/>
    <property type="project" value="InterPro"/>
</dbReference>
<feature type="domain" description="CBS" evidence="8">
    <location>
        <begin position="313"/>
        <end position="369"/>
    </location>
</feature>
<feature type="domain" description="CBS" evidence="8">
    <location>
        <begin position="256"/>
        <end position="312"/>
    </location>
</feature>
<keyword evidence="10" id="KW-1185">Reference proteome</keyword>
<dbReference type="FunFam" id="3.40.50.300:FF:000425">
    <property type="entry name" value="Probable ABC transporter, ATP-binding subunit"/>
    <property type="match status" value="1"/>
</dbReference>
<dbReference type="Pfam" id="PF00571">
    <property type="entry name" value="CBS"/>
    <property type="match status" value="2"/>
</dbReference>
<keyword evidence="6" id="KW-0129">CBS domain</keyword>
<dbReference type="EMBL" id="FQVB01000045">
    <property type="protein sequence ID" value="SHG15472.1"/>
    <property type="molecule type" value="Genomic_DNA"/>
</dbReference>
<dbReference type="RefSeq" id="WP_073041575.1">
    <property type="nucleotide sequence ID" value="NZ_FQVB01000045.1"/>
</dbReference>
<dbReference type="Proteomes" id="UP000184076">
    <property type="component" value="Unassembled WGS sequence"/>
</dbReference>
<dbReference type="InterPro" id="IPR005892">
    <property type="entry name" value="Gly-betaine_transp_ATP-bd"/>
</dbReference>
<dbReference type="OrthoDB" id="9809450at2"/>
<name>A0A1M5HI21_9BACT</name>
<dbReference type="STRING" id="1121391.SAMN02745206_03365"/>